<dbReference type="RefSeq" id="WP_089274398.1">
    <property type="nucleotide sequence ID" value="NZ_FZOC01000004.1"/>
</dbReference>
<dbReference type="Pfam" id="PF08448">
    <property type="entry name" value="PAS_4"/>
    <property type="match status" value="1"/>
</dbReference>
<dbReference type="InterPro" id="IPR035965">
    <property type="entry name" value="PAS-like_dom_sf"/>
</dbReference>
<keyword evidence="5" id="KW-0547">Nucleotide-binding</keyword>
<dbReference type="Gene3D" id="3.30.450.20">
    <property type="entry name" value="PAS domain"/>
    <property type="match status" value="4"/>
</dbReference>
<dbReference type="CDD" id="cd00130">
    <property type="entry name" value="PAS"/>
    <property type="match status" value="3"/>
</dbReference>
<feature type="domain" description="PAS" evidence="10">
    <location>
        <begin position="714"/>
        <end position="784"/>
    </location>
</feature>
<evidence type="ECO:0000256" key="7">
    <source>
        <dbReference type="ARBA" id="ARBA00022840"/>
    </source>
</evidence>
<dbReference type="InterPro" id="IPR029016">
    <property type="entry name" value="GAF-like_dom_sf"/>
</dbReference>
<evidence type="ECO:0000313" key="13">
    <source>
        <dbReference type="Proteomes" id="UP000198324"/>
    </source>
</evidence>
<feature type="domain" description="PAS" evidence="10">
    <location>
        <begin position="839"/>
        <end position="909"/>
    </location>
</feature>
<evidence type="ECO:0000256" key="1">
    <source>
        <dbReference type="ARBA" id="ARBA00000085"/>
    </source>
</evidence>
<dbReference type="SUPFAM" id="SSF55781">
    <property type="entry name" value="GAF domain-like"/>
    <property type="match status" value="1"/>
</dbReference>
<dbReference type="Pfam" id="PF01590">
    <property type="entry name" value="GAF"/>
    <property type="match status" value="1"/>
</dbReference>
<evidence type="ECO:0000256" key="5">
    <source>
        <dbReference type="ARBA" id="ARBA00022741"/>
    </source>
</evidence>
<dbReference type="PANTHER" id="PTHR43065">
    <property type="entry name" value="SENSOR HISTIDINE KINASE"/>
    <property type="match status" value="1"/>
</dbReference>
<dbReference type="AlphaFoldDB" id="A0A239ASZ7"/>
<evidence type="ECO:0000259" key="11">
    <source>
        <dbReference type="PROSITE" id="PS50113"/>
    </source>
</evidence>
<organism evidence="12 13">
    <name type="scientific">Humidesulfovibrio mexicanus</name>
    <dbReference type="NCBI Taxonomy" id="147047"/>
    <lineage>
        <taxon>Bacteria</taxon>
        <taxon>Pseudomonadati</taxon>
        <taxon>Thermodesulfobacteriota</taxon>
        <taxon>Desulfovibrionia</taxon>
        <taxon>Desulfovibrionales</taxon>
        <taxon>Desulfovibrionaceae</taxon>
        <taxon>Humidesulfovibrio</taxon>
    </lineage>
</organism>
<name>A0A239ASZ7_9BACT</name>
<dbReference type="PROSITE" id="PS50112">
    <property type="entry name" value="PAS"/>
    <property type="match status" value="3"/>
</dbReference>
<evidence type="ECO:0000313" key="12">
    <source>
        <dbReference type="EMBL" id="SNR98442.1"/>
    </source>
</evidence>
<dbReference type="SUPFAM" id="SSF55874">
    <property type="entry name" value="ATPase domain of HSP90 chaperone/DNA topoisomerase II/histidine kinase"/>
    <property type="match status" value="1"/>
</dbReference>
<dbReference type="NCBIfam" id="TIGR00229">
    <property type="entry name" value="sensory_box"/>
    <property type="match status" value="3"/>
</dbReference>
<dbReference type="Proteomes" id="UP000198324">
    <property type="component" value="Unassembled WGS sequence"/>
</dbReference>
<evidence type="ECO:0000256" key="3">
    <source>
        <dbReference type="ARBA" id="ARBA00022553"/>
    </source>
</evidence>
<dbReference type="Pfam" id="PF00989">
    <property type="entry name" value="PAS"/>
    <property type="match status" value="2"/>
</dbReference>
<dbReference type="GO" id="GO:0000160">
    <property type="term" value="P:phosphorelay signal transduction system"/>
    <property type="evidence" value="ECO:0007669"/>
    <property type="project" value="UniProtKB-KW"/>
</dbReference>
<evidence type="ECO:0000256" key="6">
    <source>
        <dbReference type="ARBA" id="ARBA00022777"/>
    </source>
</evidence>
<dbReference type="Pfam" id="PF13426">
    <property type="entry name" value="PAS_9"/>
    <property type="match status" value="1"/>
</dbReference>
<dbReference type="InterPro" id="IPR005467">
    <property type="entry name" value="His_kinase_dom"/>
</dbReference>
<dbReference type="GO" id="GO:0006355">
    <property type="term" value="P:regulation of DNA-templated transcription"/>
    <property type="evidence" value="ECO:0007669"/>
    <property type="project" value="InterPro"/>
</dbReference>
<dbReference type="SUPFAM" id="SSF55785">
    <property type="entry name" value="PYP-like sensor domain (PAS domain)"/>
    <property type="match status" value="4"/>
</dbReference>
<dbReference type="Gene3D" id="3.30.565.10">
    <property type="entry name" value="Histidine kinase-like ATPase, C-terminal domain"/>
    <property type="match status" value="1"/>
</dbReference>
<dbReference type="EC" id="2.7.13.3" evidence="2"/>
<dbReference type="PROSITE" id="PS50109">
    <property type="entry name" value="HIS_KIN"/>
    <property type="match status" value="1"/>
</dbReference>
<dbReference type="GO" id="GO:0005524">
    <property type="term" value="F:ATP binding"/>
    <property type="evidence" value="ECO:0007669"/>
    <property type="project" value="UniProtKB-KW"/>
</dbReference>
<keyword evidence="6" id="KW-0418">Kinase</keyword>
<gene>
    <name evidence="12" type="ORF">SAMN04488503_2185</name>
</gene>
<dbReference type="PANTHER" id="PTHR43065:SF46">
    <property type="entry name" value="C4-DICARBOXYLATE TRANSPORT SENSOR PROTEIN DCTB"/>
    <property type="match status" value="1"/>
</dbReference>
<dbReference type="SMART" id="SM00091">
    <property type="entry name" value="PAS"/>
    <property type="match status" value="4"/>
</dbReference>
<dbReference type="EMBL" id="FZOC01000004">
    <property type="protein sequence ID" value="SNR98442.1"/>
    <property type="molecule type" value="Genomic_DNA"/>
</dbReference>
<keyword evidence="7" id="KW-0067">ATP-binding</keyword>
<dbReference type="InterPro" id="IPR036890">
    <property type="entry name" value="HATPase_C_sf"/>
</dbReference>
<dbReference type="SMART" id="SM00086">
    <property type="entry name" value="PAC"/>
    <property type="match status" value="3"/>
</dbReference>
<feature type="domain" description="PAC" evidence="11">
    <location>
        <begin position="910"/>
        <end position="962"/>
    </location>
</feature>
<feature type="domain" description="PAS" evidence="10">
    <location>
        <begin position="280"/>
        <end position="350"/>
    </location>
</feature>
<dbReference type="InterPro" id="IPR003594">
    <property type="entry name" value="HATPase_dom"/>
</dbReference>
<dbReference type="OrthoDB" id="9769169at2"/>
<dbReference type="Gene3D" id="1.10.287.130">
    <property type="match status" value="1"/>
</dbReference>
<dbReference type="InterPro" id="IPR000014">
    <property type="entry name" value="PAS"/>
</dbReference>
<dbReference type="InterPro" id="IPR001610">
    <property type="entry name" value="PAC"/>
</dbReference>
<dbReference type="InterPro" id="IPR013656">
    <property type="entry name" value="PAS_4"/>
</dbReference>
<protein>
    <recommendedName>
        <fullName evidence="2">histidine kinase</fullName>
        <ecNumber evidence="2">2.7.13.3</ecNumber>
    </recommendedName>
</protein>
<dbReference type="InterPro" id="IPR013767">
    <property type="entry name" value="PAS_fold"/>
</dbReference>
<comment type="catalytic activity">
    <reaction evidence="1">
        <text>ATP + protein L-histidine = ADP + protein N-phospho-L-histidine.</text>
        <dbReference type="EC" id="2.7.13.3"/>
    </reaction>
</comment>
<sequence>MREFVQLLRQGGETVLAGLAAHAREQGRDKGGATPDQDALALVARGCMAALIREAAEQSGKAPDRWRPGLDLESESFALEHAARHKKRGGDMETLLGLLGALREGCLDLVDDNALPPGSQRQAVRFIERFFGGLATTMSMAVAAGDGAADLEDLRGRLRETIALNRLSQALNRETASKPELLQSVADALPECWDLAQGLHARILFNGAAYLGGGDNGDPCPAFLEEPLTVLGQARGHVRLCSTHAEHTFHPDDAPMLAAVARQLEHVLETRISTRLLRCSERQFREFFDGAADAIFIHDENGHVLDANRSANIWLNLPECGLPDLNLLDSLAEGERQNAAARFQNALRGEPELFQATLIRRDGFAIPVELLCQAQEFQGSPALITTGRNIAERLRDQREIERRLEAEALVSAISGRLINSGEAGMARAVEESLNDLCRHLDMARAGVFLLEPSGRALRLAYQWRGHGLEPLPEPLRRLNRSRAPWLWERIAALETAVIRDTGHMPPAAAREKSLLEAAGMACAAAVPMVADGRLLGLLVVADASPAEGSRLAGRRELEQAALLFAIAIERQRADAALRRSESLSRAILDALPANLCVLDKKGRLTMVNKAWAVTGPESTPLGGDGKRLGLGGNYLEACRAAADNPHATQALEGIAAVLTRRAPTFRMEYPGRWRGELRWFVLQASPLARGTSGAVVSHRDITEQMRAIMKLKESEERFRIIVETAQEAVIMIDAGEIVTYANPRAADLFGRSAMELVRSPLAEILDPADARLLEQKLKRRRQGLSDQYELRFRHKDGRRVWTMINASPLRGPNGAYAGSIGMITDISDRVRAEARLRRNEARYRTLVESMHEGLVMARRSGMATYANDSFCAMLGRKRVDLVGKPLADFAAPQDRRRLMTMFAMAAGRDKQEEIIWEHADGRHIYTLVSPTAYADEDGREAGFFAVVTDTTERKNLESQLLHSQKLEAIGQLAAGIAHEINTPAQYVGNNVQFIKGAFLDLLAVVESARALASKAKKECPKLEDIKALERIMAERDVDYLAEEVPGAIAQTLEGVERINTIVRSVKQFAHPGASAMAPADLNESMQSTATVSRNEWKYVAELALDLDPALPYVVCMIGEINQVVLNLIINAAHAIADAKKADPERQGRITLSTRLAPPWAEIRVGDTGTGIPPEVQRKIFDPFFTTKEVGRGTGQGLTISRSIVVEKHKGQLFFETRPGEGTTFVVRLPLAQASG</sequence>
<evidence type="ECO:0000256" key="2">
    <source>
        <dbReference type="ARBA" id="ARBA00012438"/>
    </source>
</evidence>
<evidence type="ECO:0000259" key="9">
    <source>
        <dbReference type="PROSITE" id="PS50109"/>
    </source>
</evidence>
<dbReference type="Gene3D" id="3.30.450.40">
    <property type="match status" value="1"/>
</dbReference>
<dbReference type="PROSITE" id="PS50113">
    <property type="entry name" value="PAC"/>
    <property type="match status" value="2"/>
</dbReference>
<keyword evidence="4" id="KW-0808">Transferase</keyword>
<dbReference type="InterPro" id="IPR004358">
    <property type="entry name" value="Sig_transdc_His_kin-like_C"/>
</dbReference>
<dbReference type="InterPro" id="IPR003018">
    <property type="entry name" value="GAF"/>
</dbReference>
<feature type="domain" description="PAC" evidence="11">
    <location>
        <begin position="786"/>
        <end position="838"/>
    </location>
</feature>
<keyword evidence="3" id="KW-0597">Phosphoprotein</keyword>
<dbReference type="Pfam" id="PF02518">
    <property type="entry name" value="HATPase_c"/>
    <property type="match status" value="1"/>
</dbReference>
<reference evidence="12 13" key="1">
    <citation type="submission" date="2017-06" db="EMBL/GenBank/DDBJ databases">
        <authorList>
            <person name="Kim H.J."/>
            <person name="Triplett B.A."/>
        </authorList>
    </citation>
    <scope>NUCLEOTIDE SEQUENCE [LARGE SCALE GENOMIC DNA]</scope>
    <source>
        <strain evidence="12 13">DSM 13116</strain>
    </source>
</reference>
<keyword evidence="13" id="KW-1185">Reference proteome</keyword>
<proteinExistence type="predicted"/>
<dbReference type="SMART" id="SM00065">
    <property type="entry name" value="GAF"/>
    <property type="match status" value="1"/>
</dbReference>
<evidence type="ECO:0000256" key="8">
    <source>
        <dbReference type="ARBA" id="ARBA00023012"/>
    </source>
</evidence>
<accession>A0A239ASZ7</accession>
<keyword evidence="8" id="KW-0902">Two-component regulatory system</keyword>
<dbReference type="InterPro" id="IPR000700">
    <property type="entry name" value="PAS-assoc_C"/>
</dbReference>
<dbReference type="SMART" id="SM00387">
    <property type="entry name" value="HATPase_c"/>
    <property type="match status" value="1"/>
</dbReference>
<dbReference type="GO" id="GO:0004673">
    <property type="term" value="F:protein histidine kinase activity"/>
    <property type="evidence" value="ECO:0007669"/>
    <property type="project" value="UniProtKB-EC"/>
</dbReference>
<evidence type="ECO:0000256" key="4">
    <source>
        <dbReference type="ARBA" id="ARBA00022679"/>
    </source>
</evidence>
<feature type="domain" description="Histidine kinase" evidence="9">
    <location>
        <begin position="975"/>
        <end position="1232"/>
    </location>
</feature>
<evidence type="ECO:0000259" key="10">
    <source>
        <dbReference type="PROSITE" id="PS50112"/>
    </source>
</evidence>
<dbReference type="PRINTS" id="PR00344">
    <property type="entry name" value="BCTRLSENSOR"/>
</dbReference>